<organism evidence="2 3">
    <name type="scientific">Porphyromonas endodontalis (strain ATCC 35406 / DSM 24491 / JCM 8526 / CCUG 16442 / BCRC 14492 / NCTC 13058 / HG 370)</name>
    <name type="common">Bacteroides endodontalis</name>
    <dbReference type="NCBI Taxonomy" id="553175"/>
    <lineage>
        <taxon>Bacteria</taxon>
        <taxon>Pseudomonadati</taxon>
        <taxon>Bacteroidota</taxon>
        <taxon>Bacteroidia</taxon>
        <taxon>Bacteroidales</taxon>
        <taxon>Porphyromonadaceae</taxon>
        <taxon>Porphyromonas</taxon>
    </lineage>
</organism>
<keyword evidence="2" id="KW-0808">Transferase</keyword>
<gene>
    <name evidence="2" type="ORF">POREN0001_1749</name>
</gene>
<dbReference type="CDD" id="cd04301">
    <property type="entry name" value="NAT_SF"/>
    <property type="match status" value="1"/>
</dbReference>
<keyword evidence="3" id="KW-1185">Reference proteome</keyword>
<sequence length="180" mass="21201">MRLDCLRDKELALRLVEPDDAHLLHSWENDPLLAESNTLYEPLARYQAQQFVQLGNSHLIENGSLMLIAEVKSEEEENPTPIGYIELYNYDHFHRRAAVGLVVLPSWQHKGYGRRMLSCIEHYTFDLLRLHQLYAEVVGYNAKAMSFFDQSHYKRVARLPQWQWQHGAYQDLIIYQLCPE</sequence>
<dbReference type="RefSeq" id="WP_004334172.1">
    <property type="nucleotide sequence ID" value="NZ_ACNN01000026.1"/>
</dbReference>
<proteinExistence type="predicted"/>
<dbReference type="GO" id="GO:0016747">
    <property type="term" value="F:acyltransferase activity, transferring groups other than amino-acyl groups"/>
    <property type="evidence" value="ECO:0007669"/>
    <property type="project" value="InterPro"/>
</dbReference>
<dbReference type="STRING" id="553175.POREN0001_1749"/>
<name>C3JBL5_POREA</name>
<protein>
    <submittedName>
        <fullName evidence="2">Acetyltransferase, GNAT family</fullName>
    </submittedName>
</protein>
<dbReference type="EMBL" id="ACNN01000026">
    <property type="protein sequence ID" value="EEN82385.1"/>
    <property type="molecule type" value="Genomic_DNA"/>
</dbReference>
<dbReference type="PROSITE" id="PS51186">
    <property type="entry name" value="GNAT"/>
    <property type="match status" value="1"/>
</dbReference>
<dbReference type="AlphaFoldDB" id="C3JBL5"/>
<dbReference type="InterPro" id="IPR016181">
    <property type="entry name" value="Acyl_CoA_acyltransferase"/>
</dbReference>
<dbReference type="Pfam" id="PF13302">
    <property type="entry name" value="Acetyltransf_3"/>
    <property type="match status" value="1"/>
</dbReference>
<accession>C3JBL5</accession>
<dbReference type="PANTHER" id="PTHR43415">
    <property type="entry name" value="SPERMIDINE N(1)-ACETYLTRANSFERASE"/>
    <property type="match status" value="1"/>
</dbReference>
<dbReference type="Proteomes" id="UP000004295">
    <property type="component" value="Unassembled WGS sequence"/>
</dbReference>
<reference evidence="2 3" key="1">
    <citation type="submission" date="2009-04" db="EMBL/GenBank/DDBJ databases">
        <authorList>
            <person name="Sebastian Y."/>
            <person name="Madupu R."/>
            <person name="Durkin A.S."/>
            <person name="Torralba M."/>
            <person name="Methe B."/>
            <person name="Sutton G.G."/>
            <person name="Strausberg R.L."/>
            <person name="Nelson K.E."/>
        </authorList>
    </citation>
    <scope>NUCLEOTIDE SEQUENCE [LARGE SCALE GENOMIC DNA]</scope>
    <source>
        <strain evidence="3">ATCC 35406 / BCRC 14492 / JCM 8526 / NCTC 13058 / HG 370</strain>
    </source>
</reference>
<dbReference type="GeneID" id="93366050"/>
<dbReference type="InterPro" id="IPR000182">
    <property type="entry name" value="GNAT_dom"/>
</dbReference>
<dbReference type="PANTHER" id="PTHR43415:SF3">
    <property type="entry name" value="GNAT-FAMILY ACETYLTRANSFERASE"/>
    <property type="match status" value="1"/>
</dbReference>
<evidence type="ECO:0000313" key="3">
    <source>
        <dbReference type="Proteomes" id="UP000004295"/>
    </source>
</evidence>
<dbReference type="SUPFAM" id="SSF55729">
    <property type="entry name" value="Acyl-CoA N-acyltransferases (Nat)"/>
    <property type="match status" value="1"/>
</dbReference>
<comment type="caution">
    <text evidence="2">The sequence shown here is derived from an EMBL/GenBank/DDBJ whole genome shotgun (WGS) entry which is preliminary data.</text>
</comment>
<feature type="domain" description="N-acetyltransferase" evidence="1">
    <location>
        <begin position="11"/>
        <end position="179"/>
    </location>
</feature>
<evidence type="ECO:0000259" key="1">
    <source>
        <dbReference type="PROSITE" id="PS51186"/>
    </source>
</evidence>
<dbReference type="Gene3D" id="3.40.630.30">
    <property type="match status" value="1"/>
</dbReference>
<dbReference type="eggNOG" id="COG1670">
    <property type="taxonomic scope" value="Bacteria"/>
</dbReference>
<evidence type="ECO:0000313" key="2">
    <source>
        <dbReference type="EMBL" id="EEN82385.1"/>
    </source>
</evidence>